<accession>A0ABU6QZ67</accession>
<name>A0ABU6QZ67_9FABA</name>
<keyword evidence="3" id="KW-1185">Reference proteome</keyword>
<gene>
    <name evidence="2" type="ORF">PIB30_109549</name>
</gene>
<dbReference type="Proteomes" id="UP001341840">
    <property type="component" value="Unassembled WGS sequence"/>
</dbReference>
<reference evidence="2 3" key="1">
    <citation type="journal article" date="2023" name="Plants (Basel)">
        <title>Bridging the Gap: Combining Genomics and Transcriptomics Approaches to Understand Stylosanthes scabra, an Orphan Legume from the Brazilian Caatinga.</title>
        <authorList>
            <person name="Ferreira-Neto J.R.C."/>
            <person name="da Silva M.D."/>
            <person name="Binneck E."/>
            <person name="de Melo N.F."/>
            <person name="da Silva R.H."/>
            <person name="de Melo A.L.T.M."/>
            <person name="Pandolfi V."/>
            <person name="Bustamante F.O."/>
            <person name="Brasileiro-Vidal A.C."/>
            <person name="Benko-Iseppon A.M."/>
        </authorList>
    </citation>
    <scope>NUCLEOTIDE SEQUENCE [LARGE SCALE GENOMIC DNA]</scope>
    <source>
        <tissue evidence="2">Leaves</tissue>
    </source>
</reference>
<dbReference type="EMBL" id="JASCZI010005684">
    <property type="protein sequence ID" value="MED6117385.1"/>
    <property type="molecule type" value="Genomic_DNA"/>
</dbReference>
<feature type="non-terminal residue" evidence="2">
    <location>
        <position position="115"/>
    </location>
</feature>
<feature type="region of interest" description="Disordered" evidence="1">
    <location>
        <begin position="92"/>
        <end position="115"/>
    </location>
</feature>
<evidence type="ECO:0000313" key="3">
    <source>
        <dbReference type="Proteomes" id="UP001341840"/>
    </source>
</evidence>
<organism evidence="2 3">
    <name type="scientific">Stylosanthes scabra</name>
    <dbReference type="NCBI Taxonomy" id="79078"/>
    <lineage>
        <taxon>Eukaryota</taxon>
        <taxon>Viridiplantae</taxon>
        <taxon>Streptophyta</taxon>
        <taxon>Embryophyta</taxon>
        <taxon>Tracheophyta</taxon>
        <taxon>Spermatophyta</taxon>
        <taxon>Magnoliopsida</taxon>
        <taxon>eudicotyledons</taxon>
        <taxon>Gunneridae</taxon>
        <taxon>Pentapetalae</taxon>
        <taxon>rosids</taxon>
        <taxon>fabids</taxon>
        <taxon>Fabales</taxon>
        <taxon>Fabaceae</taxon>
        <taxon>Papilionoideae</taxon>
        <taxon>50 kb inversion clade</taxon>
        <taxon>dalbergioids sensu lato</taxon>
        <taxon>Dalbergieae</taxon>
        <taxon>Pterocarpus clade</taxon>
        <taxon>Stylosanthes</taxon>
    </lineage>
</organism>
<feature type="region of interest" description="Disordered" evidence="1">
    <location>
        <begin position="1"/>
        <end position="46"/>
    </location>
</feature>
<feature type="compositionally biased region" description="Polar residues" evidence="1">
    <location>
        <begin position="32"/>
        <end position="44"/>
    </location>
</feature>
<evidence type="ECO:0000313" key="2">
    <source>
        <dbReference type="EMBL" id="MED6117385.1"/>
    </source>
</evidence>
<sequence>MDDDAAASTNDGDGVGAPGHHPPLFSLGSCPPLSQSPCSTTATGEDSAVTVGITGSEAQRRQQPLAPFLHRSVSLLLFQLSLSFCLSLYSIHDGDDDDDSQPRRRRLPFPYSLSV</sequence>
<protein>
    <submittedName>
        <fullName evidence="2">Uncharacterized protein</fullName>
    </submittedName>
</protein>
<proteinExistence type="predicted"/>
<comment type="caution">
    <text evidence="2">The sequence shown here is derived from an EMBL/GenBank/DDBJ whole genome shotgun (WGS) entry which is preliminary data.</text>
</comment>
<evidence type="ECO:0000256" key="1">
    <source>
        <dbReference type="SAM" id="MobiDB-lite"/>
    </source>
</evidence>